<dbReference type="STRING" id="763034.HMPREF9446_03966"/>
<accession>F3PYR0</accession>
<dbReference type="RefSeq" id="WP_009127132.1">
    <property type="nucleotide sequence ID" value="NZ_GL882697.1"/>
</dbReference>
<dbReference type="AlphaFoldDB" id="F3PYR0"/>
<dbReference type="HOGENOM" id="CLU_206953_0_0_10"/>
<comment type="caution">
    <text evidence="1">The sequence shown here is derived from an EMBL/GenBank/DDBJ whole genome shotgun (WGS) entry which is preliminary data.</text>
</comment>
<organism evidence="1 2">
    <name type="scientific">Bacteroides fluxus YIT 12057</name>
    <dbReference type="NCBI Taxonomy" id="763034"/>
    <lineage>
        <taxon>Bacteria</taxon>
        <taxon>Pseudomonadati</taxon>
        <taxon>Bacteroidota</taxon>
        <taxon>Bacteroidia</taxon>
        <taxon>Bacteroidales</taxon>
        <taxon>Bacteroidaceae</taxon>
        <taxon>Bacteroides</taxon>
    </lineage>
</organism>
<dbReference type="GeneID" id="86051278"/>
<dbReference type="Proteomes" id="UP000003416">
    <property type="component" value="Unassembled WGS sequence"/>
</dbReference>
<reference evidence="1 2" key="1">
    <citation type="submission" date="2011-02" db="EMBL/GenBank/DDBJ databases">
        <authorList>
            <person name="Weinstock G."/>
            <person name="Sodergren E."/>
            <person name="Clifton S."/>
            <person name="Fulton L."/>
            <person name="Fulton B."/>
            <person name="Courtney L."/>
            <person name="Fronick C."/>
            <person name="Harrison M."/>
            <person name="Strong C."/>
            <person name="Farmer C."/>
            <person name="Delahaunty K."/>
            <person name="Markovic C."/>
            <person name="Hall O."/>
            <person name="Minx P."/>
            <person name="Tomlinson C."/>
            <person name="Mitreva M."/>
            <person name="Hou S."/>
            <person name="Chen J."/>
            <person name="Wollam A."/>
            <person name="Pepin K.H."/>
            <person name="Johnson M."/>
            <person name="Bhonagiri V."/>
            <person name="Zhang X."/>
            <person name="Suruliraj S."/>
            <person name="Warren W."/>
            <person name="Chinwalla A."/>
            <person name="Mardis E.R."/>
            <person name="Wilson R.K."/>
        </authorList>
    </citation>
    <scope>NUCLEOTIDE SEQUENCE [LARGE SCALE GENOMIC DNA]</scope>
    <source>
        <strain evidence="1 2">YIT 12057</strain>
    </source>
</reference>
<proteinExistence type="predicted"/>
<evidence type="ECO:0000313" key="1">
    <source>
        <dbReference type="EMBL" id="EGF49330.1"/>
    </source>
</evidence>
<sequence length="59" mass="6287">MNIDKKEGPGAPIALFSVNNDKGALPGQQIGLYNNAEKKDVSQAVLMLNPDTNSMKSRG</sequence>
<protein>
    <submittedName>
        <fullName evidence="1">Uncharacterized protein</fullName>
    </submittedName>
</protein>
<evidence type="ECO:0000313" key="2">
    <source>
        <dbReference type="Proteomes" id="UP000003416"/>
    </source>
</evidence>
<dbReference type="EMBL" id="AFBN01000115">
    <property type="protein sequence ID" value="EGF49330.1"/>
    <property type="molecule type" value="Genomic_DNA"/>
</dbReference>
<name>F3PYR0_9BACE</name>
<gene>
    <name evidence="1" type="ORF">HMPREF9446_03966</name>
</gene>
<keyword evidence="2" id="KW-1185">Reference proteome</keyword>